<evidence type="ECO:0000313" key="2">
    <source>
        <dbReference type="EMBL" id="PWB95047.1"/>
    </source>
</evidence>
<keyword evidence="4" id="KW-1185">Reference proteome</keyword>
<protein>
    <recommendedName>
        <fullName evidence="6">SH3 domain-containing protein</fullName>
    </recommendedName>
</protein>
<sequence>MKSKIASVLAAAALLGSVGSAAAFPRVVTDLAAFRSGPGLDFLPILAVPPQAVVDVQGHIGGWSRVAYAGKIGFIASSLLARPIIVKPVVTSVVVAPAPAVAVTPVVAVAPAPAPAPVGLITAPLRIFE</sequence>
<comment type="caution">
    <text evidence="2">The sequence shown here is derived from an EMBL/GenBank/DDBJ whole genome shotgun (WGS) entry which is preliminary data.</text>
</comment>
<reference evidence="2 4" key="1">
    <citation type="journal article" date="2018" name="Appl. Microbiol. Biotechnol.">
        <title>Co-cultivation of the strictly anaerobic methanogen Methanosarcina barkeri with aerobic methanotrophs in an oxygen-limited membrane bioreactor.</title>
        <authorList>
            <person name="In 't Zandt M.H."/>
            <person name="van den Bosch T.J.M."/>
            <person name="Rijkers R."/>
            <person name="van Kessel M.A.H.J."/>
            <person name="Jetten M.S.M."/>
            <person name="Welte C.U."/>
        </authorList>
    </citation>
    <scope>NUCLEOTIDE SEQUENCE [LARGE SCALE GENOMIC DNA]</scope>
    <source>
        <strain evidence="2 4">DSM 17706</strain>
    </source>
</reference>
<name>A0A2U1STV1_METSR</name>
<gene>
    <name evidence="2" type="ORF">C5689_04470</name>
    <name evidence="3" type="ORF">FM996_03935</name>
</gene>
<evidence type="ECO:0000256" key="1">
    <source>
        <dbReference type="SAM" id="SignalP"/>
    </source>
</evidence>
<dbReference type="EMBL" id="PUIV01000004">
    <property type="protein sequence ID" value="PWB95047.1"/>
    <property type="molecule type" value="Genomic_DNA"/>
</dbReference>
<dbReference type="AlphaFoldDB" id="A0A2U1STV1"/>
<evidence type="ECO:0000313" key="4">
    <source>
        <dbReference type="Proteomes" id="UP000245137"/>
    </source>
</evidence>
<proteinExistence type="predicted"/>
<organism evidence="2 4">
    <name type="scientific">Methylosinus sporium</name>
    <dbReference type="NCBI Taxonomy" id="428"/>
    <lineage>
        <taxon>Bacteria</taxon>
        <taxon>Pseudomonadati</taxon>
        <taxon>Pseudomonadota</taxon>
        <taxon>Alphaproteobacteria</taxon>
        <taxon>Hyphomicrobiales</taxon>
        <taxon>Methylocystaceae</taxon>
        <taxon>Methylosinus</taxon>
    </lineage>
</organism>
<dbReference type="Proteomes" id="UP000316781">
    <property type="component" value="Unassembled WGS sequence"/>
</dbReference>
<reference evidence="3 5" key="3">
    <citation type="submission" date="2019-07" db="EMBL/GenBank/DDBJ databases">
        <title>Ln-dependent methylotrophs.</title>
        <authorList>
            <person name="Tani A."/>
        </authorList>
    </citation>
    <scope>NUCLEOTIDE SEQUENCE [LARGE SCALE GENOMIC DNA]</scope>
    <source>
        <strain evidence="3 5">SM89A</strain>
    </source>
</reference>
<feature type="chain" id="PRO_5036052186" description="SH3 domain-containing protein" evidence="1">
    <location>
        <begin position="24"/>
        <end position="129"/>
    </location>
</feature>
<keyword evidence="1" id="KW-0732">Signal</keyword>
<dbReference type="EMBL" id="VJMF01000016">
    <property type="protein sequence ID" value="TRL36834.1"/>
    <property type="molecule type" value="Genomic_DNA"/>
</dbReference>
<dbReference type="Proteomes" id="UP000245137">
    <property type="component" value="Unassembled WGS sequence"/>
</dbReference>
<dbReference type="OrthoDB" id="8456356at2"/>
<evidence type="ECO:0008006" key="6">
    <source>
        <dbReference type="Google" id="ProtNLM"/>
    </source>
</evidence>
<feature type="signal peptide" evidence="1">
    <location>
        <begin position="1"/>
        <end position="23"/>
    </location>
</feature>
<dbReference type="Gene3D" id="2.30.30.40">
    <property type="entry name" value="SH3 Domains"/>
    <property type="match status" value="1"/>
</dbReference>
<accession>A0A2U1STV1</accession>
<reference evidence="2" key="2">
    <citation type="submission" date="2018-02" db="EMBL/GenBank/DDBJ databases">
        <authorList>
            <person name="Cohen D.B."/>
            <person name="Kent A.D."/>
        </authorList>
    </citation>
    <scope>NUCLEOTIDE SEQUENCE</scope>
    <source>
        <strain evidence="2">DSM 17706</strain>
    </source>
</reference>
<evidence type="ECO:0000313" key="3">
    <source>
        <dbReference type="EMBL" id="TRL36834.1"/>
    </source>
</evidence>
<evidence type="ECO:0000313" key="5">
    <source>
        <dbReference type="Proteomes" id="UP000316781"/>
    </source>
</evidence>
<dbReference type="RefSeq" id="WP_108916071.1">
    <property type="nucleotide sequence ID" value="NZ_BGJY01000002.1"/>
</dbReference>